<evidence type="ECO:0000313" key="3">
    <source>
        <dbReference type="Proteomes" id="UP000215145"/>
    </source>
</evidence>
<name>A0A229P211_9BACL</name>
<dbReference type="SUPFAM" id="SSF52949">
    <property type="entry name" value="Macro domain-like"/>
    <property type="match status" value="1"/>
</dbReference>
<dbReference type="PANTHER" id="PTHR11106">
    <property type="entry name" value="GANGLIOSIDE INDUCED DIFFERENTIATION ASSOCIATED PROTEIN 2-RELATED"/>
    <property type="match status" value="1"/>
</dbReference>
<dbReference type="Proteomes" id="UP000215145">
    <property type="component" value="Unassembled WGS sequence"/>
</dbReference>
<dbReference type="InterPro" id="IPR043472">
    <property type="entry name" value="Macro_dom-like"/>
</dbReference>
<feature type="domain" description="Macro" evidence="1">
    <location>
        <begin position="1"/>
        <end position="182"/>
    </location>
</feature>
<protein>
    <submittedName>
        <fullName evidence="2">RNase III inhibitor</fullName>
    </submittedName>
</protein>
<comment type="caution">
    <text evidence="2">The sequence shown here is derived from an EMBL/GenBank/DDBJ whole genome shotgun (WGS) entry which is preliminary data.</text>
</comment>
<dbReference type="RefSeq" id="WP_089523224.1">
    <property type="nucleotide sequence ID" value="NZ_NMUQ01000001.1"/>
</dbReference>
<dbReference type="InterPro" id="IPR002589">
    <property type="entry name" value="Macro_dom"/>
</dbReference>
<dbReference type="PROSITE" id="PS51154">
    <property type="entry name" value="MACRO"/>
    <property type="match status" value="1"/>
</dbReference>
<organism evidence="2 3">
    <name type="scientific">Paenibacillus herberti</name>
    <dbReference type="NCBI Taxonomy" id="1619309"/>
    <lineage>
        <taxon>Bacteria</taxon>
        <taxon>Bacillati</taxon>
        <taxon>Bacillota</taxon>
        <taxon>Bacilli</taxon>
        <taxon>Bacillales</taxon>
        <taxon>Paenibacillaceae</taxon>
        <taxon>Paenibacillus</taxon>
    </lineage>
</organism>
<evidence type="ECO:0000259" key="1">
    <source>
        <dbReference type="PROSITE" id="PS51154"/>
    </source>
</evidence>
<dbReference type="AlphaFoldDB" id="A0A229P211"/>
<dbReference type="GO" id="GO:0061463">
    <property type="term" value="F:O-acetyl-ADP-ribose deacetylase activity"/>
    <property type="evidence" value="ECO:0007669"/>
    <property type="project" value="TreeGrafter"/>
</dbReference>
<dbReference type="OrthoDB" id="6194521at2"/>
<dbReference type="Pfam" id="PF01661">
    <property type="entry name" value="Macro"/>
    <property type="match status" value="1"/>
</dbReference>
<evidence type="ECO:0000313" key="2">
    <source>
        <dbReference type="EMBL" id="OXM16140.1"/>
    </source>
</evidence>
<dbReference type="CDD" id="cd02908">
    <property type="entry name" value="Macro_OAADPr_deacetylase"/>
    <property type="match status" value="1"/>
</dbReference>
<sequence>MTIQINSTLLETIQGDITRLQADIIVNAANSSLLGGDGVDGAIHHAGGIAIYDELSLIRQKRGGCDTGDAVVTTAGKLPAAYVIHAVGPVWQGGQMGESELLASSYRRSLELAEGKNASSIAFPAISTGLYGYPKAEAAVIAFSAVAGYLKKNTDTTIKRVSFVCMDEENCCELSKQIKLAYTAAE</sequence>
<dbReference type="Gene3D" id="3.40.220.10">
    <property type="entry name" value="Leucine Aminopeptidase, subunit E, domain 1"/>
    <property type="match status" value="1"/>
</dbReference>
<keyword evidence="3" id="KW-1185">Reference proteome</keyword>
<gene>
    <name evidence="2" type="ORF">CGZ75_05410</name>
</gene>
<accession>A0A229P211</accession>
<reference evidence="2 3" key="1">
    <citation type="submission" date="2017-07" db="EMBL/GenBank/DDBJ databases">
        <title>Paenibacillus herberti R33 genome sequencing and assembly.</title>
        <authorList>
            <person name="Su W."/>
        </authorList>
    </citation>
    <scope>NUCLEOTIDE SEQUENCE [LARGE SCALE GENOMIC DNA]</scope>
    <source>
        <strain evidence="2 3">R33</strain>
    </source>
</reference>
<dbReference type="SMART" id="SM00506">
    <property type="entry name" value="A1pp"/>
    <property type="match status" value="1"/>
</dbReference>
<proteinExistence type="predicted"/>
<dbReference type="EMBL" id="NMUQ01000001">
    <property type="protein sequence ID" value="OXM16140.1"/>
    <property type="molecule type" value="Genomic_DNA"/>
</dbReference>
<dbReference type="PANTHER" id="PTHR11106:SF27">
    <property type="entry name" value="MACRO DOMAIN-CONTAINING PROTEIN"/>
    <property type="match status" value="1"/>
</dbReference>